<dbReference type="PANTHER" id="PTHR34482:SF49">
    <property type="entry name" value="RETROTRANSPOSON GAG DOMAIN-CONTAINING PROTEIN"/>
    <property type="match status" value="1"/>
</dbReference>
<gene>
    <name evidence="2" type="ORF">AXF42_Ash001627</name>
</gene>
<dbReference type="OrthoDB" id="786614at2759"/>
<dbReference type="PANTHER" id="PTHR34482">
    <property type="entry name" value="DNA DAMAGE-INDUCIBLE PROTEIN 1-LIKE"/>
    <property type="match status" value="1"/>
</dbReference>
<feature type="domain" description="Retrotransposon gag" evidence="1">
    <location>
        <begin position="49"/>
        <end position="148"/>
    </location>
</feature>
<evidence type="ECO:0000313" key="3">
    <source>
        <dbReference type="Proteomes" id="UP000236161"/>
    </source>
</evidence>
<protein>
    <recommendedName>
        <fullName evidence="1">Retrotransposon gag domain-containing protein</fullName>
    </recommendedName>
</protein>
<evidence type="ECO:0000259" key="1">
    <source>
        <dbReference type="Pfam" id="PF03732"/>
    </source>
</evidence>
<dbReference type="InterPro" id="IPR005162">
    <property type="entry name" value="Retrotrans_gag_dom"/>
</dbReference>
<sequence>MDRAIELFQKMHPQHFEGTTDPIVAENWLEKMEKVFDGMRCPNDRKVSLVVTVLDGEGNDWWKHYRRIHFRDRPVEAISWEEFVKAFRQKYVPHSARIKMRVELERLVQRNMTVPEYEAKFTSLSKFVPQLVSTEEDNCYMFQKGLRDSIRAAVILTLARDYSQLVEVATLIEQDQQVNL</sequence>
<keyword evidence="3" id="KW-1185">Reference proteome</keyword>
<accession>A0A2I0AAV5</accession>
<name>A0A2I0AAV5_9ASPA</name>
<dbReference type="EMBL" id="KZ452001">
    <property type="protein sequence ID" value="PKA52646.1"/>
    <property type="molecule type" value="Genomic_DNA"/>
</dbReference>
<organism evidence="2 3">
    <name type="scientific">Apostasia shenzhenica</name>
    <dbReference type="NCBI Taxonomy" id="1088818"/>
    <lineage>
        <taxon>Eukaryota</taxon>
        <taxon>Viridiplantae</taxon>
        <taxon>Streptophyta</taxon>
        <taxon>Embryophyta</taxon>
        <taxon>Tracheophyta</taxon>
        <taxon>Spermatophyta</taxon>
        <taxon>Magnoliopsida</taxon>
        <taxon>Liliopsida</taxon>
        <taxon>Asparagales</taxon>
        <taxon>Orchidaceae</taxon>
        <taxon>Apostasioideae</taxon>
        <taxon>Apostasia</taxon>
    </lineage>
</organism>
<evidence type="ECO:0000313" key="2">
    <source>
        <dbReference type="EMBL" id="PKA52646.1"/>
    </source>
</evidence>
<proteinExistence type="predicted"/>
<dbReference type="AlphaFoldDB" id="A0A2I0AAV5"/>
<reference evidence="2 3" key="1">
    <citation type="journal article" date="2017" name="Nature">
        <title>The Apostasia genome and the evolution of orchids.</title>
        <authorList>
            <person name="Zhang G.Q."/>
            <person name="Liu K.W."/>
            <person name="Li Z."/>
            <person name="Lohaus R."/>
            <person name="Hsiao Y.Y."/>
            <person name="Niu S.C."/>
            <person name="Wang J.Y."/>
            <person name="Lin Y.C."/>
            <person name="Xu Q."/>
            <person name="Chen L.J."/>
            <person name="Yoshida K."/>
            <person name="Fujiwara S."/>
            <person name="Wang Z.W."/>
            <person name="Zhang Y.Q."/>
            <person name="Mitsuda N."/>
            <person name="Wang M."/>
            <person name="Liu G.H."/>
            <person name="Pecoraro L."/>
            <person name="Huang H.X."/>
            <person name="Xiao X.J."/>
            <person name="Lin M."/>
            <person name="Wu X.Y."/>
            <person name="Wu W.L."/>
            <person name="Chen Y.Y."/>
            <person name="Chang S.B."/>
            <person name="Sakamoto S."/>
            <person name="Ohme-Takagi M."/>
            <person name="Yagi M."/>
            <person name="Zeng S.J."/>
            <person name="Shen C.Y."/>
            <person name="Yeh C.M."/>
            <person name="Luo Y.B."/>
            <person name="Tsai W.C."/>
            <person name="Van de Peer Y."/>
            <person name="Liu Z.J."/>
        </authorList>
    </citation>
    <scope>NUCLEOTIDE SEQUENCE [LARGE SCALE GENOMIC DNA]</scope>
    <source>
        <strain evidence="3">cv. Shenzhen</strain>
        <tissue evidence="2">Stem</tissue>
    </source>
</reference>
<dbReference type="Pfam" id="PF03732">
    <property type="entry name" value="Retrotrans_gag"/>
    <property type="match status" value="1"/>
</dbReference>
<dbReference type="Proteomes" id="UP000236161">
    <property type="component" value="Unassembled WGS sequence"/>
</dbReference>